<evidence type="ECO:0000313" key="1">
    <source>
        <dbReference type="EMBL" id="ADD78133.1"/>
    </source>
</evidence>
<dbReference type="EMBL" id="CP001875">
    <property type="protein sequence ID" value="ADD78133.1"/>
    <property type="molecule type" value="Genomic_DNA"/>
</dbReference>
<dbReference type="HOGENOM" id="CLU_2143404_0_0_6"/>
<name>D4GKU4_PANAM</name>
<gene>
    <name evidence="1" type="ordered locus">PANA_2966</name>
</gene>
<sequence>MVVTGLFAVCIYASFSRRSAALYRSRVTRPPRQASALVVTASQNGVWAVRSWRLIFFTGRYIVAITLLPLTLNACCSGVTPEGCKPVVNSSKNKKQKPDLTKLRGVITNTLQ</sequence>
<evidence type="ECO:0000313" key="2">
    <source>
        <dbReference type="Proteomes" id="UP000001702"/>
    </source>
</evidence>
<dbReference type="KEGG" id="pam:PANA_2966"/>
<dbReference type="Proteomes" id="UP000001702">
    <property type="component" value="Chromosome"/>
</dbReference>
<dbReference type="STRING" id="706191.PANA_2966"/>
<proteinExistence type="predicted"/>
<dbReference type="AlphaFoldDB" id="D4GKU4"/>
<protein>
    <submittedName>
        <fullName evidence="1">Uncharacterized protein</fullName>
    </submittedName>
</protein>
<accession>D4GKU4</accession>
<reference evidence="1 2" key="1">
    <citation type="journal article" date="2010" name="J. Bacteriol.">
        <title>Genome sequence of Pantoea ananatis LMG20103, the causative agent of Eucalyptus blight and dieback.</title>
        <authorList>
            <person name="De Maayer P."/>
            <person name="Chan W.Y."/>
            <person name="Venter S.N."/>
            <person name="Toth I.K."/>
            <person name="Birch P.R."/>
            <person name="Joubert F."/>
            <person name="Coutinho T.A."/>
        </authorList>
    </citation>
    <scope>NUCLEOTIDE SEQUENCE [LARGE SCALE GENOMIC DNA]</scope>
    <source>
        <strain evidence="1 2">LMG 20103</strain>
    </source>
</reference>
<keyword evidence="2" id="KW-1185">Reference proteome</keyword>
<organism evidence="1 2">
    <name type="scientific">Pantoea ananatis (strain LMG 20103)</name>
    <dbReference type="NCBI Taxonomy" id="706191"/>
    <lineage>
        <taxon>Bacteria</taxon>
        <taxon>Pseudomonadati</taxon>
        <taxon>Pseudomonadota</taxon>
        <taxon>Gammaproteobacteria</taxon>
        <taxon>Enterobacterales</taxon>
        <taxon>Erwiniaceae</taxon>
        <taxon>Pantoea</taxon>
    </lineage>
</organism>